<feature type="transmembrane region" description="Helical" evidence="1">
    <location>
        <begin position="367"/>
        <end position="385"/>
    </location>
</feature>
<sequence>MSVDALAHAAHHPEEKARVAPVAISLGVRALLGLMIAMGVVTFILEVNSDPTRAYAAFLHNYWVFLCLGLAGTFFTAIHYLVGATWSVAVRRIADAFSSYVPIAFLLFVVVVIGIPHVYIWSSPAATQGESVKLITKGGYLSGNLFVLRMVSFLALWTFFSWFFVRTSTKQDETRDVTVSRTNVKYAAVFILTFAITFTLASFDMLMSLEPTWYSTIFGVYCWAGLWQSGLAGIAIATVLLRRQGALQGVVSRAHYHDLGKYIFAFGVFWTYIAFSQLMLIWYANLPEEIEWMIHRIYTGWGAIGIAVGVLKFVIPFFVLMPQKLKENEVVLLTVASAVVVGQWLDMYWVIYPAFSPEHAVLSWNELGVVLGFIGLFGWTVQSFLSRHPAAPHGDPDFQASVRFHT</sequence>
<accession>A0A538SMB6</accession>
<feature type="transmembrane region" description="Helical" evidence="1">
    <location>
        <begin position="213"/>
        <end position="241"/>
    </location>
</feature>
<dbReference type="AlphaFoldDB" id="A0A538SMB6"/>
<comment type="caution">
    <text evidence="2">The sequence shown here is derived from an EMBL/GenBank/DDBJ whole genome shotgun (WGS) entry which is preliminary data.</text>
</comment>
<feature type="transmembrane region" description="Helical" evidence="1">
    <location>
        <begin position="262"/>
        <end position="285"/>
    </location>
</feature>
<dbReference type="Proteomes" id="UP000319829">
    <property type="component" value="Unassembled WGS sequence"/>
</dbReference>
<protein>
    <recommendedName>
        <fullName evidence="4">Molybdopterin oxidoreductase</fullName>
    </recommendedName>
</protein>
<dbReference type="EMBL" id="VBOU01000097">
    <property type="protein sequence ID" value="TMQ52511.1"/>
    <property type="molecule type" value="Genomic_DNA"/>
</dbReference>
<feature type="transmembrane region" description="Helical" evidence="1">
    <location>
        <begin position="62"/>
        <end position="88"/>
    </location>
</feature>
<evidence type="ECO:0000313" key="3">
    <source>
        <dbReference type="Proteomes" id="UP000319829"/>
    </source>
</evidence>
<gene>
    <name evidence="2" type="ORF">E6K74_12055</name>
</gene>
<feature type="transmembrane region" description="Helical" evidence="1">
    <location>
        <begin position="26"/>
        <end position="47"/>
    </location>
</feature>
<proteinExistence type="predicted"/>
<feature type="transmembrane region" description="Helical" evidence="1">
    <location>
        <begin position="297"/>
        <end position="319"/>
    </location>
</feature>
<evidence type="ECO:0000313" key="2">
    <source>
        <dbReference type="EMBL" id="TMQ52511.1"/>
    </source>
</evidence>
<dbReference type="PANTHER" id="PTHR43044">
    <property type="match status" value="1"/>
</dbReference>
<reference evidence="2 3" key="1">
    <citation type="journal article" date="2019" name="Nat. Microbiol.">
        <title>Mediterranean grassland soil C-N compound turnover is dependent on rainfall and depth, and is mediated by genomically divergent microorganisms.</title>
        <authorList>
            <person name="Diamond S."/>
            <person name="Andeer P.F."/>
            <person name="Li Z."/>
            <person name="Crits-Christoph A."/>
            <person name="Burstein D."/>
            <person name="Anantharaman K."/>
            <person name="Lane K.R."/>
            <person name="Thomas B.C."/>
            <person name="Pan C."/>
            <person name="Northen T.R."/>
            <person name="Banfield J.F."/>
        </authorList>
    </citation>
    <scope>NUCLEOTIDE SEQUENCE [LARGE SCALE GENOMIC DNA]</scope>
    <source>
        <strain evidence="2">WS_4</strain>
    </source>
</reference>
<dbReference type="PANTHER" id="PTHR43044:SF1">
    <property type="entry name" value="QUINOL:CYTOCHROME C OXIDOREDUCTASE QUINONE-BINDING SUBUNIT 2"/>
    <property type="match status" value="1"/>
</dbReference>
<feature type="transmembrane region" description="Helical" evidence="1">
    <location>
        <begin position="186"/>
        <end position="207"/>
    </location>
</feature>
<evidence type="ECO:0000256" key="1">
    <source>
        <dbReference type="SAM" id="Phobius"/>
    </source>
</evidence>
<organism evidence="2 3">
    <name type="scientific">Eiseniibacteriota bacterium</name>
    <dbReference type="NCBI Taxonomy" id="2212470"/>
    <lineage>
        <taxon>Bacteria</taxon>
        <taxon>Candidatus Eiseniibacteriota</taxon>
    </lineage>
</organism>
<feature type="transmembrane region" description="Helical" evidence="1">
    <location>
        <begin position="331"/>
        <end position="355"/>
    </location>
</feature>
<name>A0A538SMB6_UNCEI</name>
<feature type="transmembrane region" description="Helical" evidence="1">
    <location>
        <begin position="100"/>
        <end position="121"/>
    </location>
</feature>
<keyword evidence="1" id="KW-0812">Transmembrane</keyword>
<keyword evidence="1" id="KW-1133">Transmembrane helix</keyword>
<feature type="transmembrane region" description="Helical" evidence="1">
    <location>
        <begin position="141"/>
        <end position="165"/>
    </location>
</feature>
<evidence type="ECO:0008006" key="4">
    <source>
        <dbReference type="Google" id="ProtNLM"/>
    </source>
</evidence>
<keyword evidence="1" id="KW-0472">Membrane</keyword>